<dbReference type="InParanoid" id="A0A0C3FEX7"/>
<feature type="domain" description="BTB" evidence="2">
    <location>
        <begin position="56"/>
        <end position="138"/>
    </location>
</feature>
<reference evidence="3 4" key="1">
    <citation type="submission" date="2014-04" db="EMBL/GenBank/DDBJ databases">
        <authorList>
            <consortium name="DOE Joint Genome Institute"/>
            <person name="Kuo A."/>
            <person name="Tarkka M."/>
            <person name="Buscot F."/>
            <person name="Kohler A."/>
            <person name="Nagy L.G."/>
            <person name="Floudas D."/>
            <person name="Copeland A."/>
            <person name="Barry K.W."/>
            <person name="Cichocki N."/>
            <person name="Veneault-Fourrey C."/>
            <person name="LaButti K."/>
            <person name="Lindquist E.A."/>
            <person name="Lipzen A."/>
            <person name="Lundell T."/>
            <person name="Morin E."/>
            <person name="Murat C."/>
            <person name="Sun H."/>
            <person name="Tunlid A."/>
            <person name="Henrissat B."/>
            <person name="Grigoriev I.V."/>
            <person name="Hibbett D.S."/>
            <person name="Martin F."/>
            <person name="Nordberg H.P."/>
            <person name="Cantor M.N."/>
            <person name="Hua S.X."/>
        </authorList>
    </citation>
    <scope>NUCLEOTIDE SEQUENCE [LARGE SCALE GENOMIC DNA]</scope>
    <source>
        <strain evidence="3 4">F 1598</strain>
    </source>
</reference>
<sequence>MESSNRNPRSSAGALSSLGERASAPEYQRSESIGVQTDSDHTQEDVRHTDLWFSDGSVILKAENTLFRVHISQLSRHSAFFRDLFSLPQPPHCNRTRSLSDSSSTTVLDGTHLEGCPVVYLHDTAEDVGNLLAALYDGPNFGSNDQDDFRMVSGILRLSTKYLCDSLRAKALAHLSIAWPSDLKSWDAREDAARYEGDSENPTNTGHVYPTPIAVINLAREIDASSLLPSAFYDLSRYTYAQIFEASDQSASGFSPPSPFLSLADMQKLALGKEASQQAITCLIQSMGNSQCHQSAPQHHSPSRTISSAAHIRKSCASVAECRKDFSELVDLATQHYLFDRERGCGDPLYVAEELGQLKSAELCVSECKPCARSLEAWAAKERGKIWKLIPTWFRLEAAPLT</sequence>
<dbReference type="AlphaFoldDB" id="A0A0C3FEX7"/>
<name>A0A0C3FEX7_PILCF</name>
<feature type="region of interest" description="Disordered" evidence="1">
    <location>
        <begin position="1"/>
        <end position="44"/>
    </location>
</feature>
<evidence type="ECO:0000259" key="2">
    <source>
        <dbReference type="PROSITE" id="PS50097"/>
    </source>
</evidence>
<dbReference type="EMBL" id="KN832992">
    <property type="protein sequence ID" value="KIM83055.1"/>
    <property type="molecule type" value="Genomic_DNA"/>
</dbReference>
<dbReference type="STRING" id="765440.A0A0C3FEX7"/>
<keyword evidence="4" id="KW-1185">Reference proteome</keyword>
<dbReference type="Gene3D" id="3.30.710.10">
    <property type="entry name" value="Potassium Channel Kv1.1, Chain A"/>
    <property type="match status" value="1"/>
</dbReference>
<dbReference type="HOGENOM" id="CLU_033082_1_1_1"/>
<dbReference type="InterPro" id="IPR011333">
    <property type="entry name" value="SKP1/BTB/POZ_sf"/>
</dbReference>
<dbReference type="SMART" id="SM00225">
    <property type="entry name" value="BTB"/>
    <property type="match status" value="1"/>
</dbReference>
<organism evidence="3 4">
    <name type="scientific">Piloderma croceum (strain F 1598)</name>
    <dbReference type="NCBI Taxonomy" id="765440"/>
    <lineage>
        <taxon>Eukaryota</taxon>
        <taxon>Fungi</taxon>
        <taxon>Dikarya</taxon>
        <taxon>Basidiomycota</taxon>
        <taxon>Agaricomycotina</taxon>
        <taxon>Agaricomycetes</taxon>
        <taxon>Agaricomycetidae</taxon>
        <taxon>Atheliales</taxon>
        <taxon>Atheliaceae</taxon>
        <taxon>Piloderma</taxon>
    </lineage>
</organism>
<dbReference type="InterPro" id="IPR000210">
    <property type="entry name" value="BTB/POZ_dom"/>
</dbReference>
<accession>A0A0C3FEX7</accession>
<protein>
    <recommendedName>
        <fullName evidence="2">BTB domain-containing protein</fullName>
    </recommendedName>
</protein>
<evidence type="ECO:0000313" key="4">
    <source>
        <dbReference type="Proteomes" id="UP000054166"/>
    </source>
</evidence>
<feature type="compositionally biased region" description="Polar residues" evidence="1">
    <location>
        <begin position="1"/>
        <end position="14"/>
    </location>
</feature>
<gene>
    <name evidence="3" type="ORF">PILCRDRAFT_819847</name>
</gene>
<proteinExistence type="predicted"/>
<reference evidence="4" key="2">
    <citation type="submission" date="2015-01" db="EMBL/GenBank/DDBJ databases">
        <title>Evolutionary Origins and Diversification of the Mycorrhizal Mutualists.</title>
        <authorList>
            <consortium name="DOE Joint Genome Institute"/>
            <consortium name="Mycorrhizal Genomics Consortium"/>
            <person name="Kohler A."/>
            <person name="Kuo A."/>
            <person name="Nagy L.G."/>
            <person name="Floudas D."/>
            <person name="Copeland A."/>
            <person name="Barry K.W."/>
            <person name="Cichocki N."/>
            <person name="Veneault-Fourrey C."/>
            <person name="LaButti K."/>
            <person name="Lindquist E.A."/>
            <person name="Lipzen A."/>
            <person name="Lundell T."/>
            <person name="Morin E."/>
            <person name="Murat C."/>
            <person name="Riley R."/>
            <person name="Ohm R."/>
            <person name="Sun H."/>
            <person name="Tunlid A."/>
            <person name="Henrissat B."/>
            <person name="Grigoriev I.V."/>
            <person name="Hibbett D.S."/>
            <person name="Martin F."/>
        </authorList>
    </citation>
    <scope>NUCLEOTIDE SEQUENCE [LARGE SCALE GENOMIC DNA]</scope>
    <source>
        <strain evidence="4">F 1598</strain>
    </source>
</reference>
<evidence type="ECO:0000313" key="3">
    <source>
        <dbReference type="EMBL" id="KIM83055.1"/>
    </source>
</evidence>
<dbReference type="Proteomes" id="UP000054166">
    <property type="component" value="Unassembled WGS sequence"/>
</dbReference>
<dbReference type="PROSITE" id="PS50097">
    <property type="entry name" value="BTB"/>
    <property type="match status" value="1"/>
</dbReference>
<evidence type="ECO:0000256" key="1">
    <source>
        <dbReference type="SAM" id="MobiDB-lite"/>
    </source>
</evidence>
<dbReference type="OrthoDB" id="3227959at2759"/>